<dbReference type="Pfam" id="PF11720">
    <property type="entry name" value="Inhibitor_I78"/>
    <property type="match status" value="1"/>
</dbReference>
<evidence type="ECO:0000313" key="4">
    <source>
        <dbReference type="Proteomes" id="UP000295543"/>
    </source>
</evidence>
<gene>
    <name evidence="3" type="ORF">E2F49_14925</name>
</gene>
<feature type="compositionally biased region" description="Low complexity" evidence="1">
    <location>
        <begin position="60"/>
        <end position="72"/>
    </location>
</feature>
<proteinExistence type="predicted"/>
<dbReference type="Proteomes" id="UP000295543">
    <property type="component" value="Unassembled WGS sequence"/>
</dbReference>
<evidence type="ECO:0000256" key="2">
    <source>
        <dbReference type="SAM" id="SignalP"/>
    </source>
</evidence>
<dbReference type="Gene3D" id="3.30.10.10">
    <property type="entry name" value="Trypsin Inhibitor V, subunit A"/>
    <property type="match status" value="1"/>
</dbReference>
<comment type="caution">
    <text evidence="3">The sequence shown here is derived from an EMBL/GenBank/DDBJ whole genome shotgun (WGS) entry which is preliminary data.</text>
</comment>
<feature type="region of interest" description="Disordered" evidence="1">
    <location>
        <begin position="50"/>
        <end position="105"/>
    </location>
</feature>
<dbReference type="PANTHER" id="PTHR39600">
    <property type="entry name" value="PEPTIDASE INHIBITOR I78 FAMILY PROTEIN"/>
    <property type="match status" value="1"/>
</dbReference>
<evidence type="ECO:0000256" key="1">
    <source>
        <dbReference type="SAM" id="MobiDB-lite"/>
    </source>
</evidence>
<dbReference type="OrthoDB" id="6049927at2"/>
<protein>
    <recommendedName>
        <fullName evidence="5">Peptidase inhibitor I78 family protein</fullName>
    </recommendedName>
</protein>
<name>A0A4R5U5L0_9GAMM</name>
<dbReference type="PANTHER" id="PTHR39600:SF1">
    <property type="entry name" value="PEPTIDASE INHIBITOR I78 FAMILY PROTEIN"/>
    <property type="match status" value="1"/>
</dbReference>
<feature type="chain" id="PRO_5020787164" description="Peptidase inhibitor I78 family protein" evidence="2">
    <location>
        <begin position="46"/>
        <end position="168"/>
    </location>
</feature>
<evidence type="ECO:0008006" key="5">
    <source>
        <dbReference type="Google" id="ProtNLM"/>
    </source>
</evidence>
<evidence type="ECO:0000313" key="3">
    <source>
        <dbReference type="EMBL" id="TDK29228.1"/>
    </source>
</evidence>
<dbReference type="InterPro" id="IPR021719">
    <property type="entry name" value="Prot_inh_I78"/>
</dbReference>
<feature type="compositionally biased region" description="Low complexity" evidence="1">
    <location>
        <begin position="85"/>
        <end position="100"/>
    </location>
</feature>
<dbReference type="EMBL" id="SMTG01000007">
    <property type="protein sequence ID" value="TDK29228.1"/>
    <property type="molecule type" value="Genomic_DNA"/>
</dbReference>
<keyword evidence="4" id="KW-1185">Reference proteome</keyword>
<keyword evidence="2" id="KW-0732">Signal</keyword>
<sequence>MWSNALPIGYSGHRFPHQEHSMTRRFRIAPPSVLAAALVPLLALAACSPAPEEGFEEEQPAATPADADTGAGSAIETDTAQAEIGDAAPDAANAPAGAPGETPCDTEAVQSLIGTQGSETVYAKAMQDAGAKAHRALGPTDMATMDFRPDRLNIDLDADGKITGFRCG</sequence>
<feature type="signal peptide" evidence="2">
    <location>
        <begin position="1"/>
        <end position="45"/>
    </location>
</feature>
<reference evidence="3 4" key="1">
    <citation type="submission" date="2019-03" db="EMBL/GenBank/DDBJ databases">
        <title>Luteimonas zhaokaii sp.nov., isolated from the rectal contents of Plateau pika in Yushu, Qinghai Province, China.</title>
        <authorList>
            <person name="Zhang G."/>
        </authorList>
    </citation>
    <scope>NUCLEOTIDE SEQUENCE [LARGE SCALE GENOMIC DNA]</scope>
    <source>
        <strain evidence="3 4">THG-MD21</strain>
    </source>
</reference>
<accession>A0A4R5U5L0</accession>
<organism evidence="3 4">
    <name type="scientific">Luteimonas terrae</name>
    <dbReference type="NCBI Taxonomy" id="1530191"/>
    <lineage>
        <taxon>Bacteria</taxon>
        <taxon>Pseudomonadati</taxon>
        <taxon>Pseudomonadota</taxon>
        <taxon>Gammaproteobacteria</taxon>
        <taxon>Lysobacterales</taxon>
        <taxon>Lysobacteraceae</taxon>
        <taxon>Luteimonas</taxon>
    </lineage>
</organism>
<dbReference type="AlphaFoldDB" id="A0A4R5U5L0"/>